<organism evidence="2 3">
    <name type="scientific">Aspergillus indologenus CBS 114.80</name>
    <dbReference type="NCBI Taxonomy" id="1450541"/>
    <lineage>
        <taxon>Eukaryota</taxon>
        <taxon>Fungi</taxon>
        <taxon>Dikarya</taxon>
        <taxon>Ascomycota</taxon>
        <taxon>Pezizomycotina</taxon>
        <taxon>Eurotiomycetes</taxon>
        <taxon>Eurotiomycetidae</taxon>
        <taxon>Eurotiales</taxon>
        <taxon>Aspergillaceae</taxon>
        <taxon>Aspergillus</taxon>
        <taxon>Aspergillus subgen. Circumdati</taxon>
    </lineage>
</organism>
<proteinExistence type="predicted"/>
<gene>
    <name evidence="2" type="ORF">BP00DRAFT_471053</name>
</gene>
<sequence length="210" mass="24703">MNHDIPQGRRSIIENEPLFAPESPTGDRVSFYRNHIVYLRHVLRQSSVNNAAFQQLEADHNIQHRTLQDLTAANNFHKQRLEEECSDHAYTKHCLDLERRDKQKLVASIALQQESMLRLKAAHEEIERMLDIEKRQCHDLTLELDRTQRKFHLIDSIVDTMLLEEDSMLVKGDRSRQITDVILDLEDQMEAKYRKIIEEQDKHIATLKSA</sequence>
<name>A0A2V5IWD2_9EURO</name>
<dbReference type="EMBL" id="KZ825486">
    <property type="protein sequence ID" value="PYI33120.1"/>
    <property type="molecule type" value="Genomic_DNA"/>
</dbReference>
<evidence type="ECO:0000313" key="2">
    <source>
        <dbReference type="EMBL" id="PYI33120.1"/>
    </source>
</evidence>
<accession>A0A2V5IWD2</accession>
<protein>
    <submittedName>
        <fullName evidence="2">Uncharacterized protein</fullName>
    </submittedName>
</protein>
<keyword evidence="3" id="KW-1185">Reference proteome</keyword>
<dbReference type="Proteomes" id="UP000248817">
    <property type="component" value="Unassembled WGS sequence"/>
</dbReference>
<evidence type="ECO:0000313" key="3">
    <source>
        <dbReference type="Proteomes" id="UP000248817"/>
    </source>
</evidence>
<dbReference type="AlphaFoldDB" id="A0A2V5IWD2"/>
<feature type="coiled-coil region" evidence="1">
    <location>
        <begin position="116"/>
        <end position="150"/>
    </location>
</feature>
<reference evidence="2 3" key="1">
    <citation type="submission" date="2018-02" db="EMBL/GenBank/DDBJ databases">
        <title>The genomes of Aspergillus section Nigri reveals drivers in fungal speciation.</title>
        <authorList>
            <consortium name="DOE Joint Genome Institute"/>
            <person name="Vesth T.C."/>
            <person name="Nybo J."/>
            <person name="Theobald S."/>
            <person name="Brandl J."/>
            <person name="Frisvad J.C."/>
            <person name="Nielsen K.F."/>
            <person name="Lyhne E.K."/>
            <person name="Kogle M.E."/>
            <person name="Kuo A."/>
            <person name="Riley R."/>
            <person name="Clum A."/>
            <person name="Nolan M."/>
            <person name="Lipzen A."/>
            <person name="Salamov A."/>
            <person name="Henrissat B."/>
            <person name="Wiebenga A."/>
            <person name="De vries R.P."/>
            <person name="Grigoriev I.V."/>
            <person name="Mortensen U.H."/>
            <person name="Andersen M.R."/>
            <person name="Baker S.E."/>
        </authorList>
    </citation>
    <scope>NUCLEOTIDE SEQUENCE [LARGE SCALE GENOMIC DNA]</scope>
    <source>
        <strain evidence="2 3">CBS 114.80</strain>
    </source>
</reference>
<evidence type="ECO:0000256" key="1">
    <source>
        <dbReference type="SAM" id="Coils"/>
    </source>
</evidence>
<keyword evidence="1" id="KW-0175">Coiled coil</keyword>